<evidence type="ECO:0000256" key="1">
    <source>
        <dbReference type="ARBA" id="ARBA00004141"/>
    </source>
</evidence>
<feature type="transmembrane region" description="Helical" evidence="8">
    <location>
        <begin position="260"/>
        <end position="281"/>
    </location>
</feature>
<comment type="subcellular location">
    <subcellularLocation>
        <location evidence="1">Membrane</location>
        <topology evidence="1">Multi-pass membrane protein</topology>
    </subcellularLocation>
    <subcellularLocation>
        <location evidence="2">Membrane</location>
        <topology evidence="2">Single-pass membrane protein</topology>
    </subcellularLocation>
</comment>
<accession>A0ABQ9WM84</accession>
<sequence length="331" mass="37421">MKVLLSIGMPIYLLVEGSVVVMTSLEPKKVESCARDRALGQLGAFLFYLSDVVLLCGMCLPYGIILRDFLVMLTYYSGQFLLAYGTRQWSSFNAKLPLKGDEDRIRLSTNTEPTYSKDVEQGYILWAASDPALLKQFNFKGFANEKYNYNTTLEGMLFEFNFLRPLVNTKCTQADCVASKIQNNNCVCLGENSTVQWDEIPNNNGIFFTFESKDFMVSYKLTLQITCGKTNTLEIADPYTNTHVWTYPSKYGCRAGGGLGWGWVFIIILFSSLALFFIIGIPINKCGRKKSGIEVVPFGYFWVGIPRMVMEGVKCLFSPCRKRQRGFEAMD</sequence>
<feature type="transmembrane region" description="Helical" evidence="8">
    <location>
        <begin position="45"/>
        <end position="65"/>
    </location>
</feature>
<dbReference type="PANTHER" id="PTHR15071:SF0">
    <property type="entry name" value="MANNOSE 6-PHOSPHATE RECEPTOR-LIKE PROTEIN 1"/>
    <property type="match status" value="1"/>
</dbReference>
<evidence type="ECO:0000256" key="8">
    <source>
        <dbReference type="SAM" id="Phobius"/>
    </source>
</evidence>
<evidence type="ECO:0000256" key="3">
    <source>
        <dbReference type="ARBA" id="ARBA00007375"/>
    </source>
</evidence>
<comment type="similarity">
    <text evidence="3">Belongs to the TMEM86 family.</text>
</comment>
<comment type="caution">
    <text evidence="9">The sequence shown here is derived from an EMBL/GenBank/DDBJ whole genome shotgun (WGS) entry which is preliminary data.</text>
</comment>
<keyword evidence="6 8" id="KW-1133">Transmembrane helix</keyword>
<dbReference type="Proteomes" id="UP001281761">
    <property type="component" value="Unassembled WGS sequence"/>
</dbReference>
<dbReference type="Pfam" id="PF07947">
    <property type="entry name" value="YhhN"/>
    <property type="match status" value="1"/>
</dbReference>
<gene>
    <name evidence="9" type="ORF">BLNAU_24810</name>
</gene>
<keyword evidence="7 8" id="KW-0472">Membrane</keyword>
<protein>
    <submittedName>
        <fullName evidence="9">Uncharacterized protein</fullName>
    </submittedName>
</protein>
<reference evidence="9 10" key="1">
    <citation type="journal article" date="2022" name="bioRxiv">
        <title>Genomics of Preaxostyla Flagellates Illuminates Evolutionary Transitions and the Path Towards Mitochondrial Loss.</title>
        <authorList>
            <person name="Novak L.V.F."/>
            <person name="Treitli S.C."/>
            <person name="Pyrih J."/>
            <person name="Halakuc P."/>
            <person name="Pipaliya S.V."/>
            <person name="Vacek V."/>
            <person name="Brzon O."/>
            <person name="Soukal P."/>
            <person name="Eme L."/>
            <person name="Dacks J.B."/>
            <person name="Karnkowska A."/>
            <person name="Elias M."/>
            <person name="Hampl V."/>
        </authorList>
    </citation>
    <scope>NUCLEOTIDE SEQUENCE [LARGE SCALE GENOMIC DNA]</scope>
    <source>
        <strain evidence="9">NAU3</strain>
        <tissue evidence="9">Gut</tissue>
    </source>
</reference>
<evidence type="ECO:0000313" key="10">
    <source>
        <dbReference type="Proteomes" id="UP001281761"/>
    </source>
</evidence>
<evidence type="ECO:0000256" key="4">
    <source>
        <dbReference type="ARBA" id="ARBA00022692"/>
    </source>
</evidence>
<keyword evidence="10" id="KW-1185">Reference proteome</keyword>
<evidence type="ECO:0000256" key="6">
    <source>
        <dbReference type="ARBA" id="ARBA00022989"/>
    </source>
</evidence>
<evidence type="ECO:0000313" key="9">
    <source>
        <dbReference type="EMBL" id="KAK2940284.1"/>
    </source>
</evidence>
<evidence type="ECO:0000256" key="2">
    <source>
        <dbReference type="ARBA" id="ARBA00004167"/>
    </source>
</evidence>
<evidence type="ECO:0000256" key="5">
    <source>
        <dbReference type="ARBA" id="ARBA00022729"/>
    </source>
</evidence>
<organism evidence="9 10">
    <name type="scientific">Blattamonas nauphoetae</name>
    <dbReference type="NCBI Taxonomy" id="2049346"/>
    <lineage>
        <taxon>Eukaryota</taxon>
        <taxon>Metamonada</taxon>
        <taxon>Preaxostyla</taxon>
        <taxon>Oxymonadida</taxon>
        <taxon>Blattamonas</taxon>
    </lineage>
</organism>
<dbReference type="InterPro" id="IPR012506">
    <property type="entry name" value="TMEM86B-like"/>
</dbReference>
<keyword evidence="4 8" id="KW-0812">Transmembrane</keyword>
<dbReference type="PANTHER" id="PTHR15071">
    <property type="entry name" value="MANNOSE-6-PHOSPHATE RECEPTOR FAMILY MEMBER"/>
    <property type="match status" value="1"/>
</dbReference>
<evidence type="ECO:0000256" key="7">
    <source>
        <dbReference type="ARBA" id="ARBA00023136"/>
    </source>
</evidence>
<keyword evidence="5" id="KW-0732">Signal</keyword>
<name>A0ABQ9WM84_9EUKA</name>
<dbReference type="InterPro" id="IPR018939">
    <property type="entry name" value="Autophagy-rel_prot_27"/>
</dbReference>
<dbReference type="EMBL" id="JARBJD010000699">
    <property type="protein sequence ID" value="KAK2940284.1"/>
    <property type="molecule type" value="Genomic_DNA"/>
</dbReference>
<proteinExistence type="inferred from homology"/>
<dbReference type="Pfam" id="PF09451">
    <property type="entry name" value="ATG27"/>
    <property type="match status" value="1"/>
</dbReference>